<feature type="signal peptide" evidence="1">
    <location>
        <begin position="1"/>
        <end position="26"/>
    </location>
</feature>
<dbReference type="PANTHER" id="PTHR15028:SF6">
    <property type="entry name" value="B-CELL DIFFERENTIATION ANTIGEN CD72"/>
    <property type="match status" value="1"/>
</dbReference>
<keyword evidence="4" id="KW-1185">Reference proteome</keyword>
<sequence>MALPGGTSLHLALFLSFLITLPTAHLEDVDHSLYAHTENELRRNILINQLAIQELLRQVKEQKEVSTTCSHPERCCPDPFFPVNEECFFINKEKQNWPTANATCHELDGKLAEPDNVIVLLEVLRQKLNTRNNAWYWLGARKYSHAENWTWPSGRPIKHWHSGQPDQRPAEFCLMITLGKITPVYDYFCDHEYESICEYMDEGI</sequence>
<protein>
    <submittedName>
        <fullName evidence="3">C-type lectin-like 12</fullName>
    </submittedName>
</protein>
<dbReference type="AlphaFoldDB" id="A0A8J5TKN5"/>
<dbReference type="OrthoDB" id="441660at2759"/>
<feature type="domain" description="C-type lectin" evidence="2">
    <location>
        <begin position="83"/>
        <end position="198"/>
    </location>
</feature>
<feature type="chain" id="PRO_5035196219" evidence="1">
    <location>
        <begin position="27"/>
        <end position="204"/>
    </location>
</feature>
<dbReference type="PANTHER" id="PTHR15028">
    <property type="entry name" value="CD72-RELATED"/>
    <property type="match status" value="1"/>
</dbReference>
<dbReference type="InterPro" id="IPR001304">
    <property type="entry name" value="C-type_lectin-like"/>
</dbReference>
<dbReference type="GO" id="GO:0004888">
    <property type="term" value="F:transmembrane signaling receptor activity"/>
    <property type="evidence" value="ECO:0007669"/>
    <property type="project" value="InterPro"/>
</dbReference>
<dbReference type="SMART" id="SM00034">
    <property type="entry name" value="CLECT"/>
    <property type="match status" value="1"/>
</dbReference>
<evidence type="ECO:0000313" key="3">
    <source>
        <dbReference type="EMBL" id="KAG7174047.1"/>
    </source>
</evidence>
<dbReference type="PROSITE" id="PS50041">
    <property type="entry name" value="C_TYPE_LECTIN_2"/>
    <property type="match status" value="1"/>
</dbReference>
<dbReference type="CDD" id="cd00037">
    <property type="entry name" value="CLECT"/>
    <property type="match status" value="1"/>
</dbReference>
<comment type="caution">
    <text evidence="3">The sequence shown here is derived from an EMBL/GenBank/DDBJ whole genome shotgun (WGS) entry which is preliminary data.</text>
</comment>
<dbReference type="Pfam" id="PF00059">
    <property type="entry name" value="Lectin_C"/>
    <property type="match status" value="1"/>
</dbReference>
<evidence type="ECO:0000313" key="4">
    <source>
        <dbReference type="Proteomes" id="UP000747542"/>
    </source>
</evidence>
<dbReference type="EMBL" id="JAHLQT010007950">
    <property type="protein sequence ID" value="KAG7174047.1"/>
    <property type="molecule type" value="Genomic_DNA"/>
</dbReference>
<accession>A0A8J5TKN5</accession>
<keyword evidence="1" id="KW-0732">Signal</keyword>
<dbReference type="GO" id="GO:0005886">
    <property type="term" value="C:plasma membrane"/>
    <property type="evidence" value="ECO:0007669"/>
    <property type="project" value="InterPro"/>
</dbReference>
<evidence type="ECO:0000256" key="1">
    <source>
        <dbReference type="SAM" id="SignalP"/>
    </source>
</evidence>
<dbReference type="InterPro" id="IPR039689">
    <property type="entry name" value="CD72"/>
</dbReference>
<dbReference type="Proteomes" id="UP000747542">
    <property type="component" value="Unassembled WGS sequence"/>
</dbReference>
<proteinExistence type="predicted"/>
<reference evidence="3" key="1">
    <citation type="journal article" date="2021" name="Sci. Adv.">
        <title>The American lobster genome reveals insights on longevity, neural, and immune adaptations.</title>
        <authorList>
            <person name="Polinski J.M."/>
            <person name="Zimin A.V."/>
            <person name="Clark K.F."/>
            <person name="Kohn A.B."/>
            <person name="Sadowski N."/>
            <person name="Timp W."/>
            <person name="Ptitsyn A."/>
            <person name="Khanna P."/>
            <person name="Romanova D.Y."/>
            <person name="Williams P."/>
            <person name="Greenwood S.J."/>
            <person name="Moroz L.L."/>
            <person name="Walt D.R."/>
            <person name="Bodnar A.G."/>
        </authorList>
    </citation>
    <scope>NUCLEOTIDE SEQUENCE</scope>
    <source>
        <strain evidence="3">GMGI-L3</strain>
    </source>
</reference>
<name>A0A8J5TKN5_HOMAM</name>
<organism evidence="3 4">
    <name type="scientific">Homarus americanus</name>
    <name type="common">American lobster</name>
    <dbReference type="NCBI Taxonomy" id="6706"/>
    <lineage>
        <taxon>Eukaryota</taxon>
        <taxon>Metazoa</taxon>
        <taxon>Ecdysozoa</taxon>
        <taxon>Arthropoda</taxon>
        <taxon>Crustacea</taxon>
        <taxon>Multicrustacea</taxon>
        <taxon>Malacostraca</taxon>
        <taxon>Eumalacostraca</taxon>
        <taxon>Eucarida</taxon>
        <taxon>Decapoda</taxon>
        <taxon>Pleocyemata</taxon>
        <taxon>Astacidea</taxon>
        <taxon>Nephropoidea</taxon>
        <taxon>Nephropidae</taxon>
        <taxon>Homarus</taxon>
    </lineage>
</organism>
<evidence type="ECO:0000259" key="2">
    <source>
        <dbReference type="PROSITE" id="PS50041"/>
    </source>
</evidence>
<gene>
    <name evidence="3" type="primary">Clec-L12</name>
    <name evidence="3" type="ORF">Hamer_G017765</name>
</gene>